<evidence type="ECO:0000313" key="8">
    <source>
        <dbReference type="Proteomes" id="UP000660611"/>
    </source>
</evidence>
<dbReference type="SUPFAM" id="SSF49785">
    <property type="entry name" value="Galactose-binding domain-like"/>
    <property type="match status" value="1"/>
</dbReference>
<feature type="chain" id="PRO_5036719299" evidence="4">
    <location>
        <begin position="36"/>
        <end position="530"/>
    </location>
</feature>
<dbReference type="Pfam" id="PF02018">
    <property type="entry name" value="CBM_4_9"/>
    <property type="match status" value="1"/>
</dbReference>
<dbReference type="Pfam" id="PF00041">
    <property type="entry name" value="fn3"/>
    <property type="match status" value="1"/>
</dbReference>
<dbReference type="EMBL" id="BONQ01000122">
    <property type="protein sequence ID" value="GIG49628.1"/>
    <property type="molecule type" value="Genomic_DNA"/>
</dbReference>
<dbReference type="Gene3D" id="2.60.120.200">
    <property type="match status" value="1"/>
</dbReference>
<feature type="domain" description="GH16" evidence="6">
    <location>
        <begin position="43"/>
        <end position="295"/>
    </location>
</feature>
<dbReference type="Gene3D" id="2.60.40.10">
    <property type="entry name" value="Immunoglobulins"/>
    <property type="match status" value="1"/>
</dbReference>
<feature type="signal peptide" evidence="4">
    <location>
        <begin position="1"/>
        <end position="35"/>
    </location>
</feature>
<feature type="domain" description="Fibronectin type-III" evidence="5">
    <location>
        <begin position="302"/>
        <end position="393"/>
    </location>
</feature>
<dbReference type="InterPro" id="IPR036116">
    <property type="entry name" value="FN3_sf"/>
</dbReference>
<dbReference type="RefSeq" id="WP_203851296.1">
    <property type="nucleotide sequence ID" value="NZ_BAAAVW010000024.1"/>
</dbReference>
<dbReference type="CDD" id="cd00063">
    <property type="entry name" value="FN3"/>
    <property type="match status" value="1"/>
</dbReference>
<evidence type="ECO:0000259" key="6">
    <source>
        <dbReference type="PROSITE" id="PS51762"/>
    </source>
</evidence>
<proteinExistence type="predicted"/>
<dbReference type="GO" id="GO:0004553">
    <property type="term" value="F:hydrolase activity, hydrolyzing O-glycosyl compounds"/>
    <property type="evidence" value="ECO:0007669"/>
    <property type="project" value="InterPro"/>
</dbReference>
<name>A0A919PW17_9ACTN</name>
<comment type="caution">
    <text evidence="7">The sequence shown here is derived from an EMBL/GenBank/DDBJ whole genome shotgun (WGS) entry which is preliminary data.</text>
</comment>
<reference evidence="7" key="1">
    <citation type="submission" date="2021-01" db="EMBL/GenBank/DDBJ databases">
        <title>Whole genome shotgun sequence of Dactylosporangium siamense NBRC 106093.</title>
        <authorList>
            <person name="Komaki H."/>
            <person name="Tamura T."/>
        </authorList>
    </citation>
    <scope>NUCLEOTIDE SEQUENCE</scope>
    <source>
        <strain evidence="7">NBRC 106093</strain>
    </source>
</reference>
<accession>A0A919PW17</accession>
<dbReference type="AlphaFoldDB" id="A0A919PW17"/>
<sequence length="530" mass="55003">MRSPSLSRRLAGGLSLALVTTVAALVTGTAQPAAAADQVLLFDDFNGTTIDTAKWVPGLHQWGGANNGVVPENLSVQTVSDNGQSIGVLVAQANGTQYTGPVRGVKSTNGALPIGDPQRYTRQSTGQLTGGLVWTQQRFGAGRYEVRMKNLPMPGGCSCIWNYYEPGTSDYTEIDIEMPANGTANRADWSRWAGLNSYIAPNDAGATYQNVDLGLNNNDGNFHVYRWDWYDGTNGAKRIEFYVDNVLRATHTGTVPVSPAQLWVGNWPAAWSGSFNYATQYQYIDWVRISTLGGGGGPDTQPPTTPAGLATTGKTATTVNLSWGASTDNVGVAGYNVYRNGATLLASTTGTGTSTQLTGLTPATAYALTVKARDAAGNLSAASNQITVTTDPGAGGGPNKVVNGDFEGASLSPWSCTGTAAAAAGAGVGGSRAVKLTPTGSTTARCEQAISGLTPGATYTLSAQLRSDGSYGYLGTVVSGVATERGTTSSTYTTVTVPSFVAPASGAITVYTHAWRQQTAPVWVDNVTLS</sequence>
<protein>
    <submittedName>
        <fullName evidence="7">Uncharacterized protein</fullName>
    </submittedName>
</protein>
<dbReference type="GO" id="GO:0000272">
    <property type="term" value="P:polysaccharide catabolic process"/>
    <property type="evidence" value="ECO:0007669"/>
    <property type="project" value="UniProtKB-KW"/>
</dbReference>
<dbReference type="InterPro" id="IPR008979">
    <property type="entry name" value="Galactose-bd-like_sf"/>
</dbReference>
<organism evidence="7 8">
    <name type="scientific">Dactylosporangium siamense</name>
    <dbReference type="NCBI Taxonomy" id="685454"/>
    <lineage>
        <taxon>Bacteria</taxon>
        <taxon>Bacillati</taxon>
        <taxon>Actinomycetota</taxon>
        <taxon>Actinomycetes</taxon>
        <taxon>Micromonosporales</taxon>
        <taxon>Micromonosporaceae</taxon>
        <taxon>Dactylosporangium</taxon>
    </lineage>
</organism>
<dbReference type="SUPFAM" id="SSF49899">
    <property type="entry name" value="Concanavalin A-like lectins/glucanases"/>
    <property type="match status" value="1"/>
</dbReference>
<dbReference type="Proteomes" id="UP000660611">
    <property type="component" value="Unassembled WGS sequence"/>
</dbReference>
<evidence type="ECO:0000256" key="3">
    <source>
        <dbReference type="ARBA" id="ARBA00023326"/>
    </source>
</evidence>
<gene>
    <name evidence="7" type="ORF">Dsi01nite_076690</name>
</gene>
<dbReference type="PROSITE" id="PS51762">
    <property type="entry name" value="GH16_2"/>
    <property type="match status" value="1"/>
</dbReference>
<dbReference type="SUPFAM" id="SSF49265">
    <property type="entry name" value="Fibronectin type III"/>
    <property type="match status" value="1"/>
</dbReference>
<keyword evidence="1" id="KW-0378">Hydrolase</keyword>
<dbReference type="InterPro" id="IPR003961">
    <property type="entry name" value="FN3_dom"/>
</dbReference>
<evidence type="ECO:0000259" key="5">
    <source>
        <dbReference type="PROSITE" id="PS50853"/>
    </source>
</evidence>
<keyword evidence="3" id="KW-0624">Polysaccharide degradation</keyword>
<evidence type="ECO:0000256" key="1">
    <source>
        <dbReference type="ARBA" id="ARBA00022801"/>
    </source>
</evidence>
<evidence type="ECO:0000313" key="7">
    <source>
        <dbReference type="EMBL" id="GIG49628.1"/>
    </source>
</evidence>
<dbReference type="InterPro" id="IPR013320">
    <property type="entry name" value="ConA-like_dom_sf"/>
</dbReference>
<dbReference type="InterPro" id="IPR000757">
    <property type="entry name" value="Beta-glucanase-like"/>
</dbReference>
<dbReference type="Pfam" id="PF00722">
    <property type="entry name" value="Glyco_hydro_16"/>
    <property type="match status" value="1"/>
</dbReference>
<dbReference type="SMART" id="SM00060">
    <property type="entry name" value="FN3"/>
    <property type="match status" value="1"/>
</dbReference>
<evidence type="ECO:0000256" key="2">
    <source>
        <dbReference type="ARBA" id="ARBA00023295"/>
    </source>
</evidence>
<keyword evidence="2" id="KW-0326">Glycosidase</keyword>
<keyword evidence="4" id="KW-0732">Signal</keyword>
<evidence type="ECO:0000256" key="4">
    <source>
        <dbReference type="SAM" id="SignalP"/>
    </source>
</evidence>
<dbReference type="InterPro" id="IPR013783">
    <property type="entry name" value="Ig-like_fold"/>
</dbReference>
<keyword evidence="8" id="KW-1185">Reference proteome</keyword>
<dbReference type="PROSITE" id="PS50853">
    <property type="entry name" value="FN3"/>
    <property type="match status" value="1"/>
</dbReference>
<dbReference type="CDD" id="cd00413">
    <property type="entry name" value="Glyco_hydrolase_16"/>
    <property type="match status" value="1"/>
</dbReference>
<dbReference type="Gene3D" id="2.60.120.260">
    <property type="entry name" value="Galactose-binding domain-like"/>
    <property type="match status" value="1"/>
</dbReference>
<dbReference type="InterPro" id="IPR003305">
    <property type="entry name" value="CenC_carb-bd"/>
</dbReference>
<keyword evidence="3" id="KW-0119">Carbohydrate metabolism</keyword>